<dbReference type="AlphaFoldDB" id="A0AAW1KF78"/>
<keyword evidence="2" id="KW-1185">Reference proteome</keyword>
<dbReference type="Proteomes" id="UP001458880">
    <property type="component" value="Unassembled WGS sequence"/>
</dbReference>
<sequence length="73" mass="8742">MAQMPRVNRQWITIHLDDLVLKRRKLEIKNRKKVTDEELEILVNESFSEDEPSDDNLSIQFIQSMLHKDHKVV</sequence>
<evidence type="ECO:0000313" key="2">
    <source>
        <dbReference type="Proteomes" id="UP001458880"/>
    </source>
</evidence>
<comment type="caution">
    <text evidence="1">The sequence shown here is derived from an EMBL/GenBank/DDBJ whole genome shotgun (WGS) entry which is preliminary data.</text>
</comment>
<proteinExistence type="predicted"/>
<name>A0AAW1KF78_POPJA</name>
<dbReference type="EMBL" id="JASPKY010000234">
    <property type="protein sequence ID" value="KAK9717949.1"/>
    <property type="molecule type" value="Genomic_DNA"/>
</dbReference>
<gene>
    <name evidence="1" type="ORF">QE152_g23459</name>
</gene>
<organism evidence="1 2">
    <name type="scientific">Popillia japonica</name>
    <name type="common">Japanese beetle</name>
    <dbReference type="NCBI Taxonomy" id="7064"/>
    <lineage>
        <taxon>Eukaryota</taxon>
        <taxon>Metazoa</taxon>
        <taxon>Ecdysozoa</taxon>
        <taxon>Arthropoda</taxon>
        <taxon>Hexapoda</taxon>
        <taxon>Insecta</taxon>
        <taxon>Pterygota</taxon>
        <taxon>Neoptera</taxon>
        <taxon>Endopterygota</taxon>
        <taxon>Coleoptera</taxon>
        <taxon>Polyphaga</taxon>
        <taxon>Scarabaeiformia</taxon>
        <taxon>Scarabaeidae</taxon>
        <taxon>Rutelinae</taxon>
        <taxon>Popillia</taxon>
    </lineage>
</organism>
<accession>A0AAW1KF78</accession>
<protein>
    <submittedName>
        <fullName evidence="1">Uncharacterized protein</fullName>
    </submittedName>
</protein>
<evidence type="ECO:0000313" key="1">
    <source>
        <dbReference type="EMBL" id="KAK9717949.1"/>
    </source>
</evidence>
<reference evidence="1 2" key="1">
    <citation type="journal article" date="2024" name="BMC Genomics">
        <title>De novo assembly and annotation of Popillia japonica's genome with initial clues to its potential as an invasive pest.</title>
        <authorList>
            <person name="Cucini C."/>
            <person name="Boschi S."/>
            <person name="Funari R."/>
            <person name="Cardaioli E."/>
            <person name="Iannotti N."/>
            <person name="Marturano G."/>
            <person name="Paoli F."/>
            <person name="Bruttini M."/>
            <person name="Carapelli A."/>
            <person name="Frati F."/>
            <person name="Nardi F."/>
        </authorList>
    </citation>
    <scope>NUCLEOTIDE SEQUENCE [LARGE SCALE GENOMIC DNA]</scope>
    <source>
        <strain evidence="1">DMR45628</strain>
    </source>
</reference>